<organism evidence="6 7">
    <name type="scientific">Aquibacillus salsiterrae</name>
    <dbReference type="NCBI Taxonomy" id="2950439"/>
    <lineage>
        <taxon>Bacteria</taxon>
        <taxon>Bacillati</taxon>
        <taxon>Bacillota</taxon>
        <taxon>Bacilli</taxon>
        <taxon>Bacillales</taxon>
        <taxon>Bacillaceae</taxon>
        <taxon>Aquibacillus</taxon>
    </lineage>
</organism>
<sequence length="499" mass="56655">MLRFLKNNLKNSSKEDNEKYPSIAKNLDKNVKQLNKMFSSDKNSDFASREFVAQYSNNKINIFYYSTIVNGDKLYTGIIQPLLENVGETLKNVVTLEAIEELSTYEDVIEHINSGYVIIFEDTLDKAFAIDVAQFQHRGIEKSQNESVIKGPKEAFTEALGVNVSLLRKRFHDKQLINESLKVGERSKLEVNLLYVEDLVNNDVLKDVKKRINDIKSDNVRNVEMLEQFLEERPYSIVPSILYTERPDKAATYIEDGYIVILMDNSSACLIVPINFWAFFQSPEDRYLRFLYGNFTRLIRFIAFFITVFISAIYIGVTNYHSEMIPPDLLLAITAARERVPFPLVFEVLLMEIAFELIREAGIRIPNPLGPTIGIVGALILGQAAVDANIISPIVVIIVALSGLTSFAVSDVSMNYSVRLSKYIFITASAWFGMFSLTGAFIVWISYLSSLKSFGVPFFSPVTPTYKSPGNNLFRKALKNEIWRPGNIKPKDIKKKQTE</sequence>
<dbReference type="EMBL" id="JAMQKC010000013">
    <property type="protein sequence ID" value="MDC3417750.1"/>
    <property type="molecule type" value="Genomic_DNA"/>
</dbReference>
<keyword evidence="3 4" id="KW-0472">Membrane</keyword>
<feature type="transmembrane region" description="Helical" evidence="5">
    <location>
        <begin position="257"/>
        <end position="280"/>
    </location>
</feature>
<keyword evidence="7" id="KW-1185">Reference proteome</keyword>
<protein>
    <submittedName>
        <fullName evidence="6">Spore germination protein</fullName>
    </submittedName>
</protein>
<comment type="similarity">
    <text evidence="2 4">Belongs to the GerABKA family.</text>
</comment>
<name>A0A9X3WG60_9BACI</name>
<comment type="subcellular location">
    <subcellularLocation>
        <location evidence="4">Cell membrane</location>
    </subcellularLocation>
    <subcellularLocation>
        <location evidence="1">Membrane</location>
        <topology evidence="1">Multi-pass membrane protein</topology>
    </subcellularLocation>
</comment>
<dbReference type="PANTHER" id="PTHR22550">
    <property type="entry name" value="SPORE GERMINATION PROTEIN"/>
    <property type="match status" value="1"/>
</dbReference>
<dbReference type="InterPro" id="IPR050768">
    <property type="entry name" value="UPF0353/GerABKA_families"/>
</dbReference>
<evidence type="ECO:0000256" key="5">
    <source>
        <dbReference type="SAM" id="Phobius"/>
    </source>
</evidence>
<proteinExistence type="inferred from homology"/>
<dbReference type="AlphaFoldDB" id="A0A9X3WG60"/>
<feature type="transmembrane region" description="Helical" evidence="5">
    <location>
        <begin position="301"/>
        <end position="320"/>
    </location>
</feature>
<evidence type="ECO:0000313" key="6">
    <source>
        <dbReference type="EMBL" id="MDC3417750.1"/>
    </source>
</evidence>
<evidence type="ECO:0000256" key="1">
    <source>
        <dbReference type="ARBA" id="ARBA00004141"/>
    </source>
</evidence>
<keyword evidence="5" id="KW-1133">Transmembrane helix</keyword>
<dbReference type="PANTHER" id="PTHR22550:SF5">
    <property type="entry name" value="LEUCINE ZIPPER PROTEIN 4"/>
    <property type="match status" value="1"/>
</dbReference>
<feature type="transmembrane region" description="Helical" evidence="5">
    <location>
        <begin position="424"/>
        <end position="447"/>
    </location>
</feature>
<dbReference type="GO" id="GO:0005886">
    <property type="term" value="C:plasma membrane"/>
    <property type="evidence" value="ECO:0007669"/>
    <property type="project" value="UniProtKB-SubCell"/>
</dbReference>
<dbReference type="Pfam" id="PF03323">
    <property type="entry name" value="GerA"/>
    <property type="match status" value="1"/>
</dbReference>
<gene>
    <name evidence="6" type="ORF">NC799_12665</name>
</gene>
<evidence type="ECO:0000256" key="3">
    <source>
        <dbReference type="ARBA" id="ARBA00023136"/>
    </source>
</evidence>
<evidence type="ECO:0000313" key="7">
    <source>
        <dbReference type="Proteomes" id="UP001145069"/>
    </source>
</evidence>
<feature type="transmembrane region" description="Helical" evidence="5">
    <location>
        <begin position="390"/>
        <end position="412"/>
    </location>
</feature>
<dbReference type="InterPro" id="IPR004995">
    <property type="entry name" value="Spore_Ger"/>
</dbReference>
<dbReference type="Proteomes" id="UP001145069">
    <property type="component" value="Unassembled WGS sequence"/>
</dbReference>
<evidence type="ECO:0000256" key="2">
    <source>
        <dbReference type="ARBA" id="ARBA00005278"/>
    </source>
</evidence>
<evidence type="ECO:0000256" key="4">
    <source>
        <dbReference type="PIRNR" id="PIRNR005690"/>
    </source>
</evidence>
<dbReference type="RefSeq" id="WP_272446819.1">
    <property type="nucleotide sequence ID" value="NZ_JAMQKC010000013.1"/>
</dbReference>
<accession>A0A9X3WG60</accession>
<keyword evidence="5" id="KW-0812">Transmembrane</keyword>
<dbReference type="PIRSF" id="PIRSF005690">
    <property type="entry name" value="GerBA"/>
    <property type="match status" value="1"/>
</dbReference>
<reference evidence="6" key="1">
    <citation type="submission" date="2022-06" db="EMBL/GenBank/DDBJ databases">
        <title>Aquibacillus sp. a new bacterium isolated from soil saline samples.</title>
        <authorList>
            <person name="Galisteo C."/>
            <person name="De La Haba R."/>
            <person name="Sanchez-Porro C."/>
            <person name="Ventosa A."/>
        </authorList>
    </citation>
    <scope>NUCLEOTIDE SEQUENCE</scope>
    <source>
        <strain evidence="6">3ASR75-54</strain>
    </source>
</reference>
<comment type="caution">
    <text evidence="6">The sequence shown here is derived from an EMBL/GenBank/DDBJ whole genome shotgun (WGS) entry which is preliminary data.</text>
</comment>
<dbReference type="GO" id="GO:0009847">
    <property type="term" value="P:spore germination"/>
    <property type="evidence" value="ECO:0007669"/>
    <property type="project" value="UniProtKB-UniRule"/>
</dbReference>